<dbReference type="OrthoDB" id="278239at2"/>
<organism evidence="1 2">
    <name type="scientific">Alienimonas californiensis</name>
    <dbReference type="NCBI Taxonomy" id="2527989"/>
    <lineage>
        <taxon>Bacteria</taxon>
        <taxon>Pseudomonadati</taxon>
        <taxon>Planctomycetota</taxon>
        <taxon>Planctomycetia</taxon>
        <taxon>Planctomycetales</taxon>
        <taxon>Planctomycetaceae</taxon>
        <taxon>Alienimonas</taxon>
    </lineage>
</organism>
<protein>
    <submittedName>
        <fullName evidence="1">Dual specificity phosphatase, catalytic domain</fullName>
    </submittedName>
</protein>
<gene>
    <name evidence="1" type="ORF">CA12_12190</name>
</gene>
<reference evidence="1 2" key="1">
    <citation type="submission" date="2019-02" db="EMBL/GenBank/DDBJ databases">
        <title>Deep-cultivation of Planctomycetes and their phenomic and genomic characterization uncovers novel biology.</title>
        <authorList>
            <person name="Wiegand S."/>
            <person name="Jogler M."/>
            <person name="Boedeker C."/>
            <person name="Pinto D."/>
            <person name="Vollmers J."/>
            <person name="Rivas-Marin E."/>
            <person name="Kohn T."/>
            <person name="Peeters S.H."/>
            <person name="Heuer A."/>
            <person name="Rast P."/>
            <person name="Oberbeckmann S."/>
            <person name="Bunk B."/>
            <person name="Jeske O."/>
            <person name="Meyerdierks A."/>
            <person name="Storesund J.E."/>
            <person name="Kallscheuer N."/>
            <person name="Luecker S."/>
            <person name="Lage O.M."/>
            <person name="Pohl T."/>
            <person name="Merkel B.J."/>
            <person name="Hornburger P."/>
            <person name="Mueller R.-W."/>
            <person name="Bruemmer F."/>
            <person name="Labrenz M."/>
            <person name="Spormann A.M."/>
            <person name="Op den Camp H."/>
            <person name="Overmann J."/>
            <person name="Amann R."/>
            <person name="Jetten M.S.M."/>
            <person name="Mascher T."/>
            <person name="Medema M.H."/>
            <person name="Devos D.P."/>
            <person name="Kaster A.-K."/>
            <person name="Ovreas L."/>
            <person name="Rohde M."/>
            <person name="Galperin M.Y."/>
            <person name="Jogler C."/>
        </authorList>
    </citation>
    <scope>NUCLEOTIDE SEQUENCE [LARGE SCALE GENOMIC DNA]</scope>
    <source>
        <strain evidence="1 2">CA12</strain>
    </source>
</reference>
<dbReference type="InterPro" id="IPR029021">
    <property type="entry name" value="Prot-tyrosine_phosphatase-like"/>
</dbReference>
<dbReference type="RefSeq" id="WP_145357967.1">
    <property type="nucleotide sequence ID" value="NZ_CP036265.1"/>
</dbReference>
<dbReference type="EMBL" id="CP036265">
    <property type="protein sequence ID" value="QDT15138.1"/>
    <property type="molecule type" value="Genomic_DNA"/>
</dbReference>
<dbReference type="SUPFAM" id="SSF52799">
    <property type="entry name" value="(Phosphotyrosine protein) phosphatases II"/>
    <property type="match status" value="1"/>
</dbReference>
<proteinExistence type="predicted"/>
<dbReference type="Gene3D" id="3.90.190.10">
    <property type="entry name" value="Protein tyrosine phosphatase superfamily"/>
    <property type="match status" value="1"/>
</dbReference>
<dbReference type="AlphaFoldDB" id="A0A517P6X9"/>
<sequence length="140" mass="15037">MIRTAHEDLAFLADAASARDLRRLYDLRIQAVVDLAVEEPPATLGRDLIYCRFPLHDDGSNSPELIATAVETVHMLFVRQIRTLVCCSGGMSRSPVITAAALARLTGGSLEDCLVHLTDGGPRDVSPALLASVRAATAQR</sequence>
<dbReference type="CDD" id="cd14498">
    <property type="entry name" value="DSP"/>
    <property type="match status" value="1"/>
</dbReference>
<dbReference type="KEGG" id="acaf:CA12_12190"/>
<accession>A0A517P6X9</accession>
<evidence type="ECO:0000313" key="1">
    <source>
        <dbReference type="EMBL" id="QDT15138.1"/>
    </source>
</evidence>
<dbReference type="Proteomes" id="UP000318741">
    <property type="component" value="Chromosome"/>
</dbReference>
<keyword evidence="2" id="KW-1185">Reference proteome</keyword>
<name>A0A517P6X9_9PLAN</name>
<evidence type="ECO:0000313" key="2">
    <source>
        <dbReference type="Proteomes" id="UP000318741"/>
    </source>
</evidence>